<protein>
    <submittedName>
        <fullName evidence="2">DNA binding domain-containing protein</fullName>
    </submittedName>
</protein>
<accession>A0A9D1JFR8</accession>
<evidence type="ECO:0000313" key="3">
    <source>
        <dbReference type="Proteomes" id="UP000886841"/>
    </source>
</evidence>
<dbReference type="EMBL" id="DVHU01000065">
    <property type="protein sequence ID" value="HIR93238.1"/>
    <property type="molecule type" value="Genomic_DNA"/>
</dbReference>
<dbReference type="Proteomes" id="UP000886841">
    <property type="component" value="Unassembled WGS sequence"/>
</dbReference>
<dbReference type="Pfam" id="PF04326">
    <property type="entry name" value="SLFN_AlbA_2"/>
    <property type="match status" value="1"/>
</dbReference>
<dbReference type="Gene3D" id="3.30.950.30">
    <property type="entry name" value="Schlafen, AAA domain"/>
    <property type="match status" value="1"/>
</dbReference>
<comment type="caution">
    <text evidence="2">The sequence shown here is derived from an EMBL/GenBank/DDBJ whole genome shotgun (WGS) entry which is preliminary data.</text>
</comment>
<feature type="non-terminal residue" evidence="2">
    <location>
        <position position="67"/>
    </location>
</feature>
<reference evidence="2" key="2">
    <citation type="journal article" date="2021" name="PeerJ">
        <title>Extensive microbial diversity within the chicken gut microbiome revealed by metagenomics and culture.</title>
        <authorList>
            <person name="Gilroy R."/>
            <person name="Ravi A."/>
            <person name="Getino M."/>
            <person name="Pursley I."/>
            <person name="Horton D.L."/>
            <person name="Alikhan N.F."/>
            <person name="Baker D."/>
            <person name="Gharbi K."/>
            <person name="Hall N."/>
            <person name="Watson M."/>
            <person name="Adriaenssens E.M."/>
            <person name="Foster-Nyarko E."/>
            <person name="Jarju S."/>
            <person name="Secka A."/>
            <person name="Antonio M."/>
            <person name="Oren A."/>
            <person name="Chaudhuri R.R."/>
            <person name="La Ragione R."/>
            <person name="Hildebrand F."/>
            <person name="Pallen M.J."/>
        </authorList>
    </citation>
    <scope>NUCLEOTIDE SEQUENCE</scope>
    <source>
        <strain evidence="2">ChiSxjej1B13-7041</strain>
    </source>
</reference>
<name>A0A9D1JFR8_9FIRM</name>
<proteinExistence type="predicted"/>
<evidence type="ECO:0000259" key="1">
    <source>
        <dbReference type="Pfam" id="PF04326"/>
    </source>
</evidence>
<dbReference type="InterPro" id="IPR038461">
    <property type="entry name" value="Schlafen_AlbA_2_dom_sf"/>
</dbReference>
<sequence length="67" mass="7709">MDSTEILELLKFGERINLECKKAESKLPNSVWETYSSFANTDGGVILFGIEEHLKETDYNKRFSFTS</sequence>
<evidence type="ECO:0000313" key="2">
    <source>
        <dbReference type="EMBL" id="HIR93238.1"/>
    </source>
</evidence>
<gene>
    <name evidence="2" type="ORF">IAB98_07470</name>
</gene>
<dbReference type="AlphaFoldDB" id="A0A9D1JFR8"/>
<dbReference type="InterPro" id="IPR007421">
    <property type="entry name" value="Schlafen_AlbA_2_dom"/>
</dbReference>
<feature type="domain" description="Schlafen AlbA-2" evidence="1">
    <location>
        <begin position="17"/>
        <end position="53"/>
    </location>
</feature>
<reference evidence="2" key="1">
    <citation type="submission" date="2020-10" db="EMBL/GenBank/DDBJ databases">
        <authorList>
            <person name="Gilroy R."/>
        </authorList>
    </citation>
    <scope>NUCLEOTIDE SEQUENCE</scope>
    <source>
        <strain evidence="2">ChiSxjej1B13-7041</strain>
    </source>
</reference>
<organism evidence="2 3">
    <name type="scientific">Candidatus Egerieimonas intestinavium</name>
    <dbReference type="NCBI Taxonomy" id="2840777"/>
    <lineage>
        <taxon>Bacteria</taxon>
        <taxon>Bacillati</taxon>
        <taxon>Bacillota</taxon>
        <taxon>Clostridia</taxon>
        <taxon>Lachnospirales</taxon>
        <taxon>Lachnospiraceae</taxon>
        <taxon>Lachnospiraceae incertae sedis</taxon>
        <taxon>Candidatus Egerieimonas</taxon>
    </lineage>
</organism>